<reference evidence="2" key="1">
    <citation type="submission" date="2014-09" db="EMBL/GenBank/DDBJ databases">
        <authorList>
            <person name="Magalhaes I.L.F."/>
            <person name="Oliveira U."/>
            <person name="Santos F.R."/>
            <person name="Vidigal T.H.D.A."/>
            <person name="Brescovit A.D."/>
            <person name="Santos A.J."/>
        </authorList>
    </citation>
    <scope>NUCLEOTIDE SEQUENCE</scope>
    <source>
        <tissue evidence="2">Shoot tissue taken approximately 20 cm above the soil surface</tissue>
    </source>
</reference>
<name>A0A0A9BBS5_ARUDO</name>
<reference evidence="2" key="2">
    <citation type="journal article" date="2015" name="Data Brief">
        <title>Shoot transcriptome of the giant reed, Arundo donax.</title>
        <authorList>
            <person name="Barrero R.A."/>
            <person name="Guerrero F.D."/>
            <person name="Moolhuijzen P."/>
            <person name="Goolsby J.A."/>
            <person name="Tidwell J."/>
            <person name="Bellgard S.E."/>
            <person name="Bellgard M.I."/>
        </authorList>
    </citation>
    <scope>NUCLEOTIDE SEQUENCE</scope>
    <source>
        <tissue evidence="2">Shoot tissue taken approximately 20 cm above the soil surface</tissue>
    </source>
</reference>
<evidence type="ECO:0000256" key="1">
    <source>
        <dbReference type="SAM" id="MobiDB-lite"/>
    </source>
</evidence>
<sequence>MRTTVVFVSPSRRARRRRGGSRSPREGCRTGLGPRRSRRTASWRRGGGGRRGQRR</sequence>
<feature type="region of interest" description="Disordered" evidence="1">
    <location>
        <begin position="1"/>
        <end position="55"/>
    </location>
</feature>
<evidence type="ECO:0000313" key="2">
    <source>
        <dbReference type="EMBL" id="JAD60791.1"/>
    </source>
</evidence>
<proteinExistence type="predicted"/>
<protein>
    <submittedName>
        <fullName evidence="2">Uncharacterized protein</fullName>
    </submittedName>
</protein>
<dbReference type="AlphaFoldDB" id="A0A0A9BBS5"/>
<organism evidence="2">
    <name type="scientific">Arundo donax</name>
    <name type="common">Giant reed</name>
    <name type="synonym">Donax arundinaceus</name>
    <dbReference type="NCBI Taxonomy" id="35708"/>
    <lineage>
        <taxon>Eukaryota</taxon>
        <taxon>Viridiplantae</taxon>
        <taxon>Streptophyta</taxon>
        <taxon>Embryophyta</taxon>
        <taxon>Tracheophyta</taxon>
        <taxon>Spermatophyta</taxon>
        <taxon>Magnoliopsida</taxon>
        <taxon>Liliopsida</taxon>
        <taxon>Poales</taxon>
        <taxon>Poaceae</taxon>
        <taxon>PACMAD clade</taxon>
        <taxon>Arundinoideae</taxon>
        <taxon>Arundineae</taxon>
        <taxon>Arundo</taxon>
    </lineage>
</organism>
<dbReference type="EMBL" id="GBRH01237104">
    <property type="protein sequence ID" value="JAD60791.1"/>
    <property type="molecule type" value="Transcribed_RNA"/>
</dbReference>
<feature type="compositionally biased region" description="Basic residues" evidence="1">
    <location>
        <begin position="35"/>
        <end position="55"/>
    </location>
</feature>
<accession>A0A0A9BBS5</accession>